<dbReference type="Pfam" id="PF19456">
    <property type="entry name" value="MobI"/>
    <property type="match status" value="1"/>
</dbReference>
<dbReference type="EMBL" id="JXXD01000234">
    <property type="protein sequence ID" value="KIZ33637.1"/>
    <property type="molecule type" value="Genomic_DNA"/>
</dbReference>
<reference evidence="1 2" key="1">
    <citation type="submission" date="2014-11" db="EMBL/GenBank/DDBJ databases">
        <title>Genomics and ecophysiology of heterotrophic nitrogen fixing bacteria isolated from estuarine surface water.</title>
        <authorList>
            <person name="Bentzon-Tilia M."/>
            <person name="Severin I."/>
            <person name="Hansen L.H."/>
            <person name="Riemann L."/>
        </authorList>
    </citation>
    <scope>NUCLEOTIDE SEQUENCE [LARGE SCALE GENOMIC DNA]</scope>
    <source>
        <strain evidence="1 2">BAL361</strain>
    </source>
</reference>
<organism evidence="1 2">
    <name type="scientific">Stutzerimonas stutzeri</name>
    <name type="common">Pseudomonas stutzeri</name>
    <dbReference type="NCBI Taxonomy" id="316"/>
    <lineage>
        <taxon>Bacteria</taxon>
        <taxon>Pseudomonadati</taxon>
        <taxon>Pseudomonadota</taxon>
        <taxon>Gammaproteobacteria</taxon>
        <taxon>Pseudomonadales</taxon>
        <taxon>Pseudomonadaceae</taxon>
        <taxon>Stutzerimonas</taxon>
    </lineage>
</organism>
<evidence type="ECO:0000313" key="2">
    <source>
        <dbReference type="Proteomes" id="UP000032439"/>
    </source>
</evidence>
<dbReference type="RefSeq" id="WP_044316134.1">
    <property type="nucleotide sequence ID" value="NZ_JAAMQZ010000051.1"/>
</dbReference>
<evidence type="ECO:0000313" key="1">
    <source>
        <dbReference type="EMBL" id="KIZ33637.1"/>
    </source>
</evidence>
<dbReference type="AlphaFoldDB" id="A0A0D7E1U9"/>
<comment type="caution">
    <text evidence="1">The sequence shown here is derived from an EMBL/GenBank/DDBJ whole genome shotgun (WGS) entry which is preliminary data.</text>
</comment>
<gene>
    <name evidence="1" type="ORF">LO50_19955</name>
</gene>
<dbReference type="Proteomes" id="UP000032439">
    <property type="component" value="Unassembled WGS sequence"/>
</dbReference>
<protein>
    <submittedName>
        <fullName evidence="1">Uncharacterized protein</fullName>
    </submittedName>
</protein>
<dbReference type="InterPro" id="IPR045809">
    <property type="entry name" value="MobI"/>
</dbReference>
<name>A0A0D7E1U9_STUST</name>
<dbReference type="PATRIC" id="fig|316.110.peg.2279"/>
<proteinExistence type="predicted"/>
<accession>A0A0D7E1U9</accession>
<sequence length="188" mass="21112">MSPKKLRIDHPLDEQYQALYDMALSVAEAYLAHANSLIEQIHDRKLHTHMLISVRIKTPGCWTATWAKKVMVKDTKMSGVAVQKLRAKSKAVAGEVLTVDLPKGEGFSYKASTFNSLPRELREVALLYERLLADLRKAGQENRSLRRSLDYHAARTNKILGQCNASLDASRLLRNAIYSDAPPQSLPE</sequence>